<comment type="caution">
    <text evidence="2">The sequence shown here is derived from an EMBL/GenBank/DDBJ whole genome shotgun (WGS) entry which is preliminary data.</text>
</comment>
<reference evidence="3" key="1">
    <citation type="submission" date="2023-08" db="EMBL/GenBank/DDBJ databases">
        <title>Rhodospirillaceae gen. nov., a novel taxon isolated from the Yangtze River Yuezi River estuary sludge.</title>
        <authorList>
            <person name="Ruan L."/>
        </authorList>
    </citation>
    <scope>NUCLEOTIDE SEQUENCE [LARGE SCALE GENOMIC DNA]</scope>
    <source>
        <strain evidence="3">R-7</strain>
    </source>
</reference>
<evidence type="ECO:0000259" key="1">
    <source>
        <dbReference type="Pfam" id="PF14082"/>
    </source>
</evidence>
<dbReference type="EMBL" id="JAUYVI010000009">
    <property type="protein sequence ID" value="MDQ7251062.1"/>
    <property type="molecule type" value="Genomic_DNA"/>
</dbReference>
<dbReference type="Pfam" id="PF14082">
    <property type="entry name" value="SduA_C"/>
    <property type="match status" value="1"/>
</dbReference>
<gene>
    <name evidence="2" type="ORF">Q8A70_25475</name>
</gene>
<protein>
    <submittedName>
        <fullName evidence="2">DUF4263 domain-containing protein</fullName>
    </submittedName>
</protein>
<evidence type="ECO:0000313" key="3">
    <source>
        <dbReference type="Proteomes" id="UP001230156"/>
    </source>
</evidence>
<name>A0ABU0YTL4_9PROT</name>
<keyword evidence="3" id="KW-1185">Reference proteome</keyword>
<proteinExistence type="predicted"/>
<organism evidence="2 3">
    <name type="scientific">Dongia sedimenti</name>
    <dbReference type="NCBI Taxonomy" id="3064282"/>
    <lineage>
        <taxon>Bacteria</taxon>
        <taxon>Pseudomonadati</taxon>
        <taxon>Pseudomonadota</taxon>
        <taxon>Alphaproteobacteria</taxon>
        <taxon>Rhodospirillales</taxon>
        <taxon>Dongiaceae</taxon>
        <taxon>Dongia</taxon>
    </lineage>
</organism>
<accession>A0ABU0YTL4</accession>
<sequence>MAGRTLKRNEKGRIFVDINRQTRSGWYHILPEYSQFKYCEKVRLKGFDHLPSGFYKNDGYGLTGAGIELFQEIFAKYRKKIALTVAASGKFRFDARGSTVAVTIPHKILTDINAEKRTIRSRRANEVQASVRGFLATHGPRQFSQFRNAKPEYAAGSLARILSREHVTSRMNQEDEAAMQDFIPAYISAISGTIRSTRKIQIIAESINAGRKVYLEKVLREFRKKLSGKVQNESAWQKFLAQHILVFRHTYGEVLDRESITIIEGKYPDFMLVDPYSYVDVYEIKTPATPLMLLDRSRNNHYWSAELAKAIAQVEKYLYNIERNADTFKTELMDAKGIEINVVRPRGYIVAGKRADITTSRMRKDFRILNDSLKNIDIILYDDLVSNLEGFLAKLRG</sequence>
<dbReference type="Proteomes" id="UP001230156">
    <property type="component" value="Unassembled WGS sequence"/>
</dbReference>
<evidence type="ECO:0000313" key="2">
    <source>
        <dbReference type="EMBL" id="MDQ7251062.1"/>
    </source>
</evidence>
<feature type="domain" description="Shedu protein SduA C-terminal" evidence="1">
    <location>
        <begin position="232"/>
        <end position="385"/>
    </location>
</feature>
<dbReference type="RefSeq" id="WP_379961061.1">
    <property type="nucleotide sequence ID" value="NZ_JAUYVI010000009.1"/>
</dbReference>
<dbReference type="InterPro" id="IPR025359">
    <property type="entry name" value="SduA_C"/>
</dbReference>